<keyword evidence="4" id="KW-0347">Helicase</keyword>
<dbReference type="AlphaFoldDB" id="A0A382KJ34"/>
<dbReference type="InterPro" id="IPR047112">
    <property type="entry name" value="RecG/Mfd"/>
</dbReference>
<name>A0A382KJ34_9ZZZZ</name>
<dbReference type="SMART" id="SM00487">
    <property type="entry name" value="DEXDc"/>
    <property type="match status" value="1"/>
</dbReference>
<dbReference type="GO" id="GO:0005524">
    <property type="term" value="F:ATP binding"/>
    <property type="evidence" value="ECO:0007669"/>
    <property type="project" value="UniProtKB-KW"/>
</dbReference>
<dbReference type="Gene3D" id="3.90.1150.50">
    <property type="entry name" value="Transcription-repair-coupling factor, D7 domain"/>
    <property type="match status" value="1"/>
</dbReference>
<keyword evidence="7" id="KW-0234">DNA repair</keyword>
<keyword evidence="3" id="KW-0378">Hydrolase</keyword>
<keyword evidence="5" id="KW-0067">ATP-binding</keyword>
<dbReference type="InterPro" id="IPR027417">
    <property type="entry name" value="P-loop_NTPase"/>
</dbReference>
<dbReference type="SUPFAM" id="SSF52540">
    <property type="entry name" value="P-loop containing nucleoside triphosphate hydrolases"/>
    <property type="match status" value="1"/>
</dbReference>
<evidence type="ECO:0000313" key="10">
    <source>
        <dbReference type="EMBL" id="SVC24458.1"/>
    </source>
</evidence>
<sequence length="417" mass="47493">IKPMNRVVCGDVGFGKTEIAMRASFVCVESNKQVMILAPSTILSKQHLETFIKRFINFPFNIELLTRHTSQKKRKKIVCDFRENKIDILIGTHALLTDELDLQNVGLLVIDEEHRFGTKQKEIIKSRQVNLHILYMSATPIPRTLNLVYSGLKDFSYLYTPPKERLSVKTFLNVQNNQIIKNALEREITRGGQVFLVQNDISKMSYLKDSIKKLLPNIKIDFAHGRLNKTAISKTMSAFNSNQLDTLICTTIVEMGLDIPNANTIIVLDSQNFGLSQLHQLRGRVGRSIRQAYCYFLIPSFDIKRNPKEKLESLVKYSELGSGYFIAQDDLEIRGAGDFLGIKQSGHIEAIGLTMYLSMLKDAINNLKGVPITQKNDCDINFNDRALIPESYMPVANERLKYYRSLNDAPNEKEINK</sequence>
<accession>A0A382KJ34</accession>
<evidence type="ECO:0000256" key="2">
    <source>
        <dbReference type="ARBA" id="ARBA00022763"/>
    </source>
</evidence>
<evidence type="ECO:0000256" key="7">
    <source>
        <dbReference type="ARBA" id="ARBA00023204"/>
    </source>
</evidence>
<evidence type="ECO:0000256" key="3">
    <source>
        <dbReference type="ARBA" id="ARBA00022801"/>
    </source>
</evidence>
<dbReference type="PROSITE" id="PS51194">
    <property type="entry name" value="HELICASE_CTER"/>
    <property type="match status" value="1"/>
</dbReference>
<dbReference type="SUPFAM" id="SSF143517">
    <property type="entry name" value="TRCF domain-like"/>
    <property type="match status" value="1"/>
</dbReference>
<feature type="domain" description="Helicase C-terminal" evidence="9">
    <location>
        <begin position="175"/>
        <end position="332"/>
    </location>
</feature>
<dbReference type="PANTHER" id="PTHR47964:SF1">
    <property type="entry name" value="ATP-DEPENDENT DNA HELICASE HOMOLOG RECG, CHLOROPLASTIC"/>
    <property type="match status" value="1"/>
</dbReference>
<dbReference type="PANTHER" id="PTHR47964">
    <property type="entry name" value="ATP-DEPENDENT DNA HELICASE HOMOLOG RECG, CHLOROPLASTIC"/>
    <property type="match status" value="1"/>
</dbReference>
<feature type="non-terminal residue" evidence="10">
    <location>
        <position position="1"/>
    </location>
</feature>
<dbReference type="GO" id="GO:0016787">
    <property type="term" value="F:hydrolase activity"/>
    <property type="evidence" value="ECO:0007669"/>
    <property type="project" value="UniProtKB-KW"/>
</dbReference>
<evidence type="ECO:0000256" key="5">
    <source>
        <dbReference type="ARBA" id="ARBA00022840"/>
    </source>
</evidence>
<dbReference type="InterPro" id="IPR011545">
    <property type="entry name" value="DEAD/DEAH_box_helicase_dom"/>
</dbReference>
<evidence type="ECO:0000256" key="6">
    <source>
        <dbReference type="ARBA" id="ARBA00023125"/>
    </source>
</evidence>
<reference evidence="10" key="1">
    <citation type="submission" date="2018-05" db="EMBL/GenBank/DDBJ databases">
        <authorList>
            <person name="Lanie J.A."/>
            <person name="Ng W.-L."/>
            <person name="Kazmierczak K.M."/>
            <person name="Andrzejewski T.M."/>
            <person name="Davidsen T.M."/>
            <person name="Wayne K.J."/>
            <person name="Tettelin H."/>
            <person name="Glass J.I."/>
            <person name="Rusch D."/>
            <person name="Podicherti R."/>
            <person name="Tsui H.-C.T."/>
            <person name="Winkler M.E."/>
        </authorList>
    </citation>
    <scope>NUCLEOTIDE SEQUENCE</scope>
</reference>
<proteinExistence type="predicted"/>
<evidence type="ECO:0000259" key="9">
    <source>
        <dbReference type="PROSITE" id="PS51194"/>
    </source>
</evidence>
<feature type="non-terminal residue" evidence="10">
    <location>
        <position position="417"/>
    </location>
</feature>
<evidence type="ECO:0008006" key="11">
    <source>
        <dbReference type="Google" id="ProtNLM"/>
    </source>
</evidence>
<evidence type="ECO:0000256" key="4">
    <source>
        <dbReference type="ARBA" id="ARBA00022806"/>
    </source>
</evidence>
<dbReference type="GO" id="GO:0006281">
    <property type="term" value="P:DNA repair"/>
    <property type="evidence" value="ECO:0007669"/>
    <property type="project" value="UniProtKB-KW"/>
</dbReference>
<dbReference type="GO" id="GO:0003678">
    <property type="term" value="F:DNA helicase activity"/>
    <property type="evidence" value="ECO:0007669"/>
    <property type="project" value="TreeGrafter"/>
</dbReference>
<dbReference type="InterPro" id="IPR001650">
    <property type="entry name" value="Helicase_C-like"/>
</dbReference>
<gene>
    <name evidence="10" type="ORF">METZ01_LOCUS277312</name>
</gene>
<evidence type="ECO:0000256" key="1">
    <source>
        <dbReference type="ARBA" id="ARBA00022741"/>
    </source>
</evidence>
<dbReference type="Gene3D" id="3.40.50.300">
    <property type="entry name" value="P-loop containing nucleotide triphosphate hydrolases"/>
    <property type="match status" value="2"/>
</dbReference>
<dbReference type="InterPro" id="IPR037235">
    <property type="entry name" value="TRCF-like_C_D7"/>
</dbReference>
<evidence type="ECO:0000259" key="8">
    <source>
        <dbReference type="PROSITE" id="PS51192"/>
    </source>
</evidence>
<protein>
    <recommendedName>
        <fullName evidence="11">Helicase ATP-binding domain-containing protein</fullName>
    </recommendedName>
</protein>
<dbReference type="SMART" id="SM00490">
    <property type="entry name" value="HELICc"/>
    <property type="match status" value="1"/>
</dbReference>
<keyword evidence="2" id="KW-0227">DNA damage</keyword>
<dbReference type="InterPro" id="IPR014001">
    <property type="entry name" value="Helicase_ATP-bd"/>
</dbReference>
<dbReference type="Pfam" id="PF00271">
    <property type="entry name" value="Helicase_C"/>
    <property type="match status" value="1"/>
</dbReference>
<feature type="domain" description="Helicase ATP-binding" evidence="8">
    <location>
        <begin position="1"/>
        <end position="158"/>
    </location>
</feature>
<dbReference type="PROSITE" id="PS51192">
    <property type="entry name" value="HELICASE_ATP_BIND_1"/>
    <property type="match status" value="1"/>
</dbReference>
<keyword evidence="1" id="KW-0547">Nucleotide-binding</keyword>
<dbReference type="EMBL" id="UINC01080999">
    <property type="protein sequence ID" value="SVC24458.1"/>
    <property type="molecule type" value="Genomic_DNA"/>
</dbReference>
<dbReference type="GO" id="GO:0003677">
    <property type="term" value="F:DNA binding"/>
    <property type="evidence" value="ECO:0007669"/>
    <property type="project" value="UniProtKB-KW"/>
</dbReference>
<dbReference type="Pfam" id="PF00270">
    <property type="entry name" value="DEAD"/>
    <property type="match status" value="1"/>
</dbReference>
<organism evidence="10">
    <name type="scientific">marine metagenome</name>
    <dbReference type="NCBI Taxonomy" id="408172"/>
    <lineage>
        <taxon>unclassified sequences</taxon>
        <taxon>metagenomes</taxon>
        <taxon>ecological metagenomes</taxon>
    </lineage>
</organism>
<keyword evidence="6" id="KW-0238">DNA-binding</keyword>